<keyword evidence="2" id="KW-1185">Reference proteome</keyword>
<dbReference type="RefSeq" id="WP_114370538.1">
    <property type="nucleotide sequence ID" value="NZ_CP031092.1"/>
</dbReference>
<accession>A0A345BVJ7</accession>
<dbReference type="EMBL" id="CP031092">
    <property type="protein sequence ID" value="AXF54978.1"/>
    <property type="molecule type" value="Genomic_DNA"/>
</dbReference>
<reference evidence="1 2" key="1">
    <citation type="journal article" date="2018" name="J. Microbiol.">
        <title>Salicibibacter kimchii gen. nov., sp. nov., a moderately halophilic and alkalitolerant bacterium in the family Bacillaceae, isolated from kimchi.</title>
        <authorList>
            <person name="Jang J.Y."/>
            <person name="Oh Y.J."/>
            <person name="Lim S.K."/>
            <person name="Park H.K."/>
            <person name="Lee C."/>
            <person name="Kim J.Y."/>
            <person name="Lee M.A."/>
            <person name="Choi H.J."/>
        </authorList>
    </citation>
    <scope>NUCLEOTIDE SEQUENCE [LARGE SCALE GENOMIC DNA]</scope>
    <source>
        <strain evidence="1 2">NKC1-1</strain>
    </source>
</reference>
<proteinExistence type="predicted"/>
<protein>
    <submittedName>
        <fullName evidence="1">DUF429 domain-containing protein</fullName>
    </submittedName>
</protein>
<evidence type="ECO:0000313" key="2">
    <source>
        <dbReference type="Proteomes" id="UP000252100"/>
    </source>
</evidence>
<dbReference type="AlphaFoldDB" id="A0A345BVJ7"/>
<gene>
    <name evidence="1" type="ORF">DT065_02410</name>
</gene>
<dbReference type="Proteomes" id="UP000252100">
    <property type="component" value="Chromosome"/>
</dbReference>
<dbReference type="KEGG" id="rue:DT065_02410"/>
<organism evidence="1 2">
    <name type="scientific">Salicibibacter kimchii</name>
    <dbReference type="NCBI Taxonomy" id="2099786"/>
    <lineage>
        <taxon>Bacteria</taxon>
        <taxon>Bacillati</taxon>
        <taxon>Bacillota</taxon>
        <taxon>Bacilli</taxon>
        <taxon>Bacillales</taxon>
        <taxon>Bacillaceae</taxon>
        <taxon>Salicibibacter</taxon>
    </lineage>
</organism>
<name>A0A345BVJ7_9BACI</name>
<dbReference type="OrthoDB" id="2111554at2"/>
<evidence type="ECO:0000313" key="1">
    <source>
        <dbReference type="EMBL" id="AXF54978.1"/>
    </source>
</evidence>
<sequence>MLSKVFGIGWDVGGWMGNNHGVAICEWDPATTTIDWIGTPTEIAIPENGNLSLQHLIRAVDPSFTFDASDHNQHIIGVDAPLGYPKTFIQFINGEINHVDKPEKEIHNPLAYRYTDRVIYKTQAKKPLSAVFDRIGNNTTVAMSHAKMWEKRNGFKIYPMAKQEKADKKIIIEVYPALIKASKTSEAHANLKPYLPTDVKPGTDAYDACICALYAVAFGANDAPLPNLAHPPVHAKEAVKEEGWIYYFEKGE</sequence>